<dbReference type="SUPFAM" id="SSF53756">
    <property type="entry name" value="UDP-Glycosyltransferase/glycogen phosphorylase"/>
    <property type="match status" value="1"/>
</dbReference>
<dbReference type="Pfam" id="PF00534">
    <property type="entry name" value="Glycos_transf_1"/>
    <property type="match status" value="1"/>
</dbReference>
<name>A0ABV0EEB7_9BURK</name>
<dbReference type="RefSeq" id="WP_347308019.1">
    <property type="nucleotide sequence ID" value="NZ_JBAJEX010000004.1"/>
</dbReference>
<dbReference type="Gene3D" id="3.40.50.2000">
    <property type="entry name" value="Glycogen Phosphorylase B"/>
    <property type="match status" value="2"/>
</dbReference>
<dbReference type="Proteomes" id="UP001482231">
    <property type="component" value="Unassembled WGS sequence"/>
</dbReference>
<keyword evidence="4" id="KW-1185">Reference proteome</keyword>
<organism evidence="3 4">
    <name type="scientific">Thiobacter aerophilum</name>
    <dbReference type="NCBI Taxonomy" id="3121275"/>
    <lineage>
        <taxon>Bacteria</taxon>
        <taxon>Pseudomonadati</taxon>
        <taxon>Pseudomonadota</taxon>
        <taxon>Betaproteobacteria</taxon>
        <taxon>Burkholderiales</taxon>
        <taxon>Thiobacteraceae</taxon>
        <taxon>Thiobacter</taxon>
    </lineage>
</organism>
<dbReference type="PANTHER" id="PTHR45947">
    <property type="entry name" value="SULFOQUINOVOSYL TRANSFERASE SQD2"/>
    <property type="match status" value="1"/>
</dbReference>
<dbReference type="GO" id="GO:0016757">
    <property type="term" value="F:glycosyltransferase activity"/>
    <property type="evidence" value="ECO:0007669"/>
    <property type="project" value="UniProtKB-KW"/>
</dbReference>
<keyword evidence="3" id="KW-0328">Glycosyltransferase</keyword>
<evidence type="ECO:0000259" key="2">
    <source>
        <dbReference type="Pfam" id="PF13439"/>
    </source>
</evidence>
<reference evidence="3 4" key="1">
    <citation type="submission" date="2024-02" db="EMBL/GenBank/DDBJ databases">
        <title>New thermophilic sulfur-oxidizing bacteria from a hot springs of the Uzon caldera (Kamchatka, Russia).</title>
        <authorList>
            <person name="Dukat A.M."/>
            <person name="Elcheninov A.G."/>
            <person name="Frolov E.N."/>
        </authorList>
    </citation>
    <scope>NUCLEOTIDE SEQUENCE [LARGE SCALE GENOMIC DNA]</scope>
    <source>
        <strain evidence="3 4">AK1</strain>
    </source>
</reference>
<comment type="caution">
    <text evidence="3">The sequence shown here is derived from an EMBL/GenBank/DDBJ whole genome shotgun (WGS) entry which is preliminary data.</text>
</comment>
<dbReference type="EMBL" id="JBAJEX010000004">
    <property type="protein sequence ID" value="MEO1766909.1"/>
    <property type="molecule type" value="Genomic_DNA"/>
</dbReference>
<dbReference type="Pfam" id="PF13439">
    <property type="entry name" value="Glyco_transf_4"/>
    <property type="match status" value="1"/>
</dbReference>
<dbReference type="InterPro" id="IPR001296">
    <property type="entry name" value="Glyco_trans_1"/>
</dbReference>
<feature type="domain" description="Glycosyltransferase subfamily 4-like N-terminal" evidence="2">
    <location>
        <begin position="32"/>
        <end position="200"/>
    </location>
</feature>
<feature type="domain" description="Glycosyl transferase family 1" evidence="1">
    <location>
        <begin position="209"/>
        <end position="263"/>
    </location>
</feature>
<dbReference type="InterPro" id="IPR028098">
    <property type="entry name" value="Glyco_trans_4-like_N"/>
</dbReference>
<evidence type="ECO:0000313" key="4">
    <source>
        <dbReference type="Proteomes" id="UP001482231"/>
    </source>
</evidence>
<proteinExistence type="predicted"/>
<evidence type="ECO:0000313" key="3">
    <source>
        <dbReference type="EMBL" id="MEO1766909.1"/>
    </source>
</evidence>
<sequence length="337" mass="37733">MDGLEFADSLPVSRPPHRLHLAWVTETYPPEINGVAMTVGRLVDGLRRRGHGVQLIRPRQHPADVPSDTQSLEEVLTPGLPLPRYDELRIGLPAGTRLKRLWRARRPDLVHITTEGPLGWSALKAARALGVPVTSSFHTNFHIYSRHYGFGWLKRPIEAYLRHFHNRTALTLVPTKAMRRELSQLGFRRLNVLARGVDTQLFTPQRRSDALRASWGARPDTPVVLYVGRLAPEKNLPLLLAAYDALRARRPDARLVLVGDGPLRPALARARPYAATWSAREMTARLTCFLRGYAQARGRSGPPIPRRATPWIAPSLLATVATACVNTLRVHRPSRVS</sequence>
<keyword evidence="3" id="KW-0808">Transferase</keyword>
<gene>
    <name evidence="3" type="ORF">V6E02_06760</name>
</gene>
<dbReference type="PANTHER" id="PTHR45947:SF3">
    <property type="entry name" value="SULFOQUINOVOSYL TRANSFERASE SQD2"/>
    <property type="match status" value="1"/>
</dbReference>
<accession>A0ABV0EEB7</accession>
<dbReference type="InterPro" id="IPR050194">
    <property type="entry name" value="Glycosyltransferase_grp1"/>
</dbReference>
<protein>
    <submittedName>
        <fullName evidence="3">Glycosyltransferase</fullName>
        <ecNumber evidence="3">2.4.-.-</ecNumber>
    </submittedName>
</protein>
<evidence type="ECO:0000259" key="1">
    <source>
        <dbReference type="Pfam" id="PF00534"/>
    </source>
</evidence>
<dbReference type="EC" id="2.4.-.-" evidence="3"/>